<evidence type="ECO:0000313" key="3">
    <source>
        <dbReference type="Proteomes" id="UP000195012"/>
    </source>
</evidence>
<dbReference type="Proteomes" id="UP000195012">
    <property type="component" value="Unassembled WGS sequence"/>
</dbReference>
<dbReference type="InterPro" id="IPR013169">
    <property type="entry name" value="mRNA_splic_Cwf18-like"/>
</dbReference>
<feature type="region of interest" description="Disordered" evidence="1">
    <location>
        <begin position="97"/>
        <end position="136"/>
    </location>
</feature>
<dbReference type="eggNOG" id="KOG3407">
    <property type="taxonomic scope" value="Eukaryota"/>
</dbReference>
<dbReference type="VEuPathDB" id="PlasmoDB:PKNOH_S110101500"/>
<dbReference type="VEuPathDB" id="PlasmoDB:PKA1H_120035400"/>
<dbReference type="Pfam" id="PF08315">
    <property type="entry name" value="cwf18"/>
    <property type="match status" value="1"/>
</dbReference>
<evidence type="ECO:0000256" key="1">
    <source>
        <dbReference type="SAM" id="MobiDB-lite"/>
    </source>
</evidence>
<sequence length="154" mass="17786">MGAKDYRDLKFYNYIPVNKELKKSCVPCPDTEELEAKLNEEFEEQVKNAFQGNVLDRIDAKNINADLKRDLQKKLNVLSKKTDKAIIELIKRKINEGKNSTQEDALNDNNQNEEQDQNMENSNTLNFNQNGNDSNYGHLLQQAMDKLDIMDDSD</sequence>
<organism evidence="2 3">
    <name type="scientific">Plasmodium knowlesi</name>
    <dbReference type="NCBI Taxonomy" id="5850"/>
    <lineage>
        <taxon>Eukaryota</taxon>
        <taxon>Sar</taxon>
        <taxon>Alveolata</taxon>
        <taxon>Apicomplexa</taxon>
        <taxon>Aconoidasida</taxon>
        <taxon>Haemosporida</taxon>
        <taxon>Plasmodiidae</taxon>
        <taxon>Plasmodium</taxon>
        <taxon>Plasmodium (Plasmodium)</taxon>
    </lineage>
</organism>
<reference evidence="2 3" key="1">
    <citation type="submission" date="2017-05" db="EMBL/GenBank/DDBJ databases">
        <title>PacBio assembly of a Plasmodium knowlesi genome sequence with Hi-C correction and manual annotation of the SICAvar gene family.</title>
        <authorList>
            <person name="Lapp S.A."/>
            <person name="Geraldo J.A."/>
            <person name="Chien J.-T."/>
            <person name="Ay F."/>
            <person name="Pakala S.B."/>
            <person name="Batugedara G."/>
            <person name="Humphrey J.C."/>
            <person name="Debarry J.D."/>
            <person name="Le Roch K.G."/>
            <person name="Galinski M.R."/>
            <person name="Kissinger J.C."/>
        </authorList>
    </citation>
    <scope>NUCLEOTIDE SEQUENCE [LARGE SCALE GENOMIC DNA]</scope>
    <source>
        <strain evidence="3">Malayan Strain Pk1 (A+)</strain>
    </source>
</reference>
<evidence type="ECO:0000313" key="2">
    <source>
        <dbReference type="EMBL" id="OTN65627.1"/>
    </source>
</evidence>
<feature type="compositionally biased region" description="Polar residues" evidence="1">
    <location>
        <begin position="124"/>
        <end position="135"/>
    </location>
</feature>
<dbReference type="VEuPathDB" id="PlasmoDB:PKNH_1230600"/>
<dbReference type="OMA" id="KFYNYIP"/>
<proteinExistence type="predicted"/>
<dbReference type="AlphaFoldDB" id="A0A1Y3DS78"/>
<gene>
    <name evidence="2" type="ORF">PKNOH_S110101500</name>
</gene>
<dbReference type="GO" id="GO:0005684">
    <property type="term" value="C:U2-type spliceosomal complex"/>
    <property type="evidence" value="ECO:0007669"/>
    <property type="project" value="TreeGrafter"/>
</dbReference>
<protein>
    <submittedName>
        <fullName evidence="2">Putative Pre-mRNA-splicing factor CWF18</fullName>
    </submittedName>
</protein>
<dbReference type="OrthoDB" id="10261348at2759"/>
<accession>A0A1Y3DS78</accession>
<comment type="caution">
    <text evidence="2">The sequence shown here is derived from an EMBL/GenBank/DDBJ whole genome shotgun (WGS) entry which is preliminary data.</text>
</comment>
<dbReference type="PANTHER" id="PTHR31551">
    <property type="entry name" value="PRE-MRNA-SPLICING FACTOR CWF18"/>
    <property type="match status" value="1"/>
</dbReference>
<name>A0A1Y3DS78_PLAKN</name>
<dbReference type="PANTHER" id="PTHR31551:SF1">
    <property type="entry name" value="COILED-COIL DOMAIN-CONTAINING PROTEIN 12"/>
    <property type="match status" value="1"/>
</dbReference>
<dbReference type="EMBL" id="NETL01000025">
    <property type="protein sequence ID" value="OTN65627.1"/>
    <property type="molecule type" value="Genomic_DNA"/>
</dbReference>
<dbReference type="GO" id="GO:0071014">
    <property type="term" value="C:post-mRNA release spliceosomal complex"/>
    <property type="evidence" value="ECO:0007669"/>
    <property type="project" value="TreeGrafter"/>
</dbReference>